<reference evidence="2 3" key="1">
    <citation type="journal article" date="2019" name="Nat. Plants">
        <title>Genome sequencing of Musa balbisiana reveals subgenome evolution and function divergence in polyploid bananas.</title>
        <authorList>
            <person name="Yao X."/>
        </authorList>
    </citation>
    <scope>NUCLEOTIDE SEQUENCE [LARGE SCALE GENOMIC DNA]</scope>
    <source>
        <strain evidence="3">cv. DH-PKW</strain>
        <tissue evidence="2">Leaves</tissue>
    </source>
</reference>
<feature type="region of interest" description="Disordered" evidence="1">
    <location>
        <begin position="74"/>
        <end position="111"/>
    </location>
</feature>
<name>A0A4S8J204_MUSBA</name>
<sequence>MVFEPILEEGVFRFDFSETDRAAAFPSLSFADPNVREAPIAVRRVPEYVPAFERRRGQQMVTIQFPSGTSFYGTGEVSGQLERTGNRERFSDPKSMGLSGQPLSGPDIGGFAGDATPKLFGRL</sequence>
<evidence type="ECO:0000313" key="2">
    <source>
        <dbReference type="EMBL" id="THU55368.1"/>
    </source>
</evidence>
<proteinExistence type="predicted"/>
<dbReference type="STRING" id="52838.A0A4S8J204"/>
<comment type="caution">
    <text evidence="2">The sequence shown here is derived from an EMBL/GenBank/DDBJ whole genome shotgun (WGS) entry which is preliminary data.</text>
</comment>
<accession>A0A4S8J204</accession>
<dbReference type="AlphaFoldDB" id="A0A4S8J204"/>
<dbReference type="Gene3D" id="3.20.20.80">
    <property type="entry name" value="Glycosidases"/>
    <property type="match status" value="1"/>
</dbReference>
<dbReference type="Proteomes" id="UP000317650">
    <property type="component" value="Chromosome 11"/>
</dbReference>
<evidence type="ECO:0000256" key="1">
    <source>
        <dbReference type="SAM" id="MobiDB-lite"/>
    </source>
</evidence>
<protein>
    <submittedName>
        <fullName evidence="2">Uncharacterized protein</fullName>
    </submittedName>
</protein>
<keyword evidence="3" id="KW-1185">Reference proteome</keyword>
<evidence type="ECO:0000313" key="3">
    <source>
        <dbReference type="Proteomes" id="UP000317650"/>
    </source>
</evidence>
<organism evidence="2 3">
    <name type="scientific">Musa balbisiana</name>
    <name type="common">Banana</name>
    <dbReference type="NCBI Taxonomy" id="52838"/>
    <lineage>
        <taxon>Eukaryota</taxon>
        <taxon>Viridiplantae</taxon>
        <taxon>Streptophyta</taxon>
        <taxon>Embryophyta</taxon>
        <taxon>Tracheophyta</taxon>
        <taxon>Spermatophyta</taxon>
        <taxon>Magnoliopsida</taxon>
        <taxon>Liliopsida</taxon>
        <taxon>Zingiberales</taxon>
        <taxon>Musaceae</taxon>
        <taxon>Musa</taxon>
    </lineage>
</organism>
<dbReference type="EMBL" id="PYDT01000007">
    <property type="protein sequence ID" value="THU55368.1"/>
    <property type="molecule type" value="Genomic_DNA"/>
</dbReference>
<gene>
    <name evidence="2" type="ORF">C4D60_Mb11t05820</name>
</gene>